<protein>
    <submittedName>
        <fullName evidence="2">Uncharacterized protein</fullName>
    </submittedName>
</protein>
<reference evidence="2 3" key="1">
    <citation type="submission" date="2019-07" db="EMBL/GenBank/DDBJ databases">
        <title>Draft genome assembly of a fouling barnacle, Amphibalanus amphitrite (Darwin, 1854): The first reference genome for Thecostraca.</title>
        <authorList>
            <person name="Kim W."/>
        </authorList>
    </citation>
    <scope>NUCLEOTIDE SEQUENCE [LARGE SCALE GENOMIC DNA]</scope>
    <source>
        <strain evidence="2">SNU_AA5</strain>
        <tissue evidence="2">Soma without cirri and trophi</tissue>
    </source>
</reference>
<gene>
    <name evidence="2" type="ORF">FJT64_021806</name>
</gene>
<feature type="region of interest" description="Disordered" evidence="1">
    <location>
        <begin position="159"/>
        <end position="183"/>
    </location>
</feature>
<feature type="compositionally biased region" description="Basic and acidic residues" evidence="1">
    <location>
        <begin position="236"/>
        <end position="251"/>
    </location>
</feature>
<keyword evidence="3" id="KW-1185">Reference proteome</keyword>
<feature type="compositionally biased region" description="Basic and acidic residues" evidence="1">
    <location>
        <begin position="215"/>
        <end position="225"/>
    </location>
</feature>
<proteinExistence type="predicted"/>
<dbReference type="EMBL" id="VIIS01000633">
    <property type="protein sequence ID" value="KAF0306759.1"/>
    <property type="molecule type" value="Genomic_DNA"/>
</dbReference>
<dbReference type="Proteomes" id="UP000440578">
    <property type="component" value="Unassembled WGS sequence"/>
</dbReference>
<evidence type="ECO:0000256" key="1">
    <source>
        <dbReference type="SAM" id="MobiDB-lite"/>
    </source>
</evidence>
<accession>A0A6A4WN96</accession>
<evidence type="ECO:0000313" key="3">
    <source>
        <dbReference type="Proteomes" id="UP000440578"/>
    </source>
</evidence>
<evidence type="ECO:0000313" key="2">
    <source>
        <dbReference type="EMBL" id="KAF0306759.1"/>
    </source>
</evidence>
<dbReference type="OrthoDB" id="10057469at2759"/>
<sequence length="261" mass="29508">MYGIPSPRSLQESLDGSDADRLFSELRAASAVPSAREDRDGGLLEAAYGHVITEASPAERVAQVERDFVPPLNLELEVVGRAVPRLLSGYQKNRREEQQVLQSLREEGLIATPAERASSGVSFEIVSASSAASLSGSTRCVSAAPATRLPSATLDRLEARRHRHRRTMEPETDQLAKQRRRRAAEEEKVRKLLLRKQQVEQGQQQVEELQQQLSMEREASLERRVGSAMDKRRRHLNELRQRLREKHDRVKQAPLRRAQVT</sequence>
<comment type="caution">
    <text evidence="2">The sequence shown here is derived from an EMBL/GenBank/DDBJ whole genome shotgun (WGS) entry which is preliminary data.</text>
</comment>
<name>A0A6A4WN96_AMPAM</name>
<organism evidence="2 3">
    <name type="scientific">Amphibalanus amphitrite</name>
    <name type="common">Striped barnacle</name>
    <name type="synonym">Balanus amphitrite</name>
    <dbReference type="NCBI Taxonomy" id="1232801"/>
    <lineage>
        <taxon>Eukaryota</taxon>
        <taxon>Metazoa</taxon>
        <taxon>Ecdysozoa</taxon>
        <taxon>Arthropoda</taxon>
        <taxon>Crustacea</taxon>
        <taxon>Multicrustacea</taxon>
        <taxon>Cirripedia</taxon>
        <taxon>Thoracica</taxon>
        <taxon>Thoracicalcarea</taxon>
        <taxon>Balanomorpha</taxon>
        <taxon>Balanoidea</taxon>
        <taxon>Balanidae</taxon>
        <taxon>Amphibalaninae</taxon>
        <taxon>Amphibalanus</taxon>
    </lineage>
</organism>
<feature type="region of interest" description="Disordered" evidence="1">
    <location>
        <begin position="210"/>
        <end position="261"/>
    </location>
</feature>
<dbReference type="AlphaFoldDB" id="A0A6A4WN96"/>